<evidence type="ECO:0000256" key="2">
    <source>
        <dbReference type="ARBA" id="ARBA00004496"/>
    </source>
</evidence>
<dbReference type="InterPro" id="IPR026907">
    <property type="entry name" value="GCIP-like"/>
</dbReference>
<evidence type="ECO:0000256" key="3">
    <source>
        <dbReference type="ARBA" id="ARBA00008940"/>
    </source>
</evidence>
<comment type="caution">
    <text evidence="9">The sequence shown here is derived from an EMBL/GenBank/DDBJ whole genome shotgun (WGS) entry which is preliminary data.</text>
</comment>
<dbReference type="Pfam" id="PF20936">
    <property type="entry name" value="GCIP_C"/>
    <property type="match status" value="1"/>
</dbReference>
<organism evidence="9 10">
    <name type="scientific">Sphagnurus paluster</name>
    <dbReference type="NCBI Taxonomy" id="117069"/>
    <lineage>
        <taxon>Eukaryota</taxon>
        <taxon>Fungi</taxon>
        <taxon>Dikarya</taxon>
        <taxon>Basidiomycota</taxon>
        <taxon>Agaricomycotina</taxon>
        <taxon>Agaricomycetes</taxon>
        <taxon>Agaricomycetidae</taxon>
        <taxon>Agaricales</taxon>
        <taxon>Tricholomatineae</taxon>
        <taxon>Lyophyllaceae</taxon>
        <taxon>Sphagnurus</taxon>
    </lineage>
</organism>
<dbReference type="PANTHER" id="PTHR15492">
    <property type="entry name" value="CYCLIN D1-BINDING PROTEIN 1"/>
    <property type="match status" value="1"/>
</dbReference>
<dbReference type="Gene3D" id="1.20.1410.10">
    <property type="entry name" value="I/LWEQ domain"/>
    <property type="match status" value="1"/>
</dbReference>
<dbReference type="EMBL" id="JABCKI010000222">
    <property type="protein sequence ID" value="KAG5651598.1"/>
    <property type="molecule type" value="Genomic_DNA"/>
</dbReference>
<keyword evidence="10" id="KW-1185">Reference proteome</keyword>
<evidence type="ECO:0000256" key="4">
    <source>
        <dbReference type="ARBA" id="ARBA00022490"/>
    </source>
</evidence>
<accession>A0A9P7KIF5</accession>
<evidence type="ECO:0008006" key="11">
    <source>
        <dbReference type="Google" id="ProtNLM"/>
    </source>
</evidence>
<evidence type="ECO:0000259" key="7">
    <source>
        <dbReference type="Pfam" id="PF13324"/>
    </source>
</evidence>
<dbReference type="InterPro" id="IPR049317">
    <property type="entry name" value="GCIP-like_N"/>
</dbReference>
<dbReference type="Gene3D" id="1.20.1420.10">
    <property type="entry name" value="Talin, central domain"/>
    <property type="match status" value="1"/>
</dbReference>
<evidence type="ECO:0000259" key="8">
    <source>
        <dbReference type="Pfam" id="PF20936"/>
    </source>
</evidence>
<evidence type="ECO:0000256" key="6">
    <source>
        <dbReference type="ARBA" id="ARBA00023306"/>
    </source>
</evidence>
<keyword evidence="6" id="KW-0131">Cell cycle</keyword>
<proteinExistence type="inferred from homology"/>
<name>A0A9P7KIF5_9AGAR</name>
<evidence type="ECO:0000313" key="9">
    <source>
        <dbReference type="EMBL" id="KAG5651598.1"/>
    </source>
</evidence>
<feature type="domain" description="Cyclin-D1-binding protein 1-like N-terminal" evidence="7">
    <location>
        <begin position="46"/>
        <end position="191"/>
    </location>
</feature>
<dbReference type="AlphaFoldDB" id="A0A9P7KIF5"/>
<reference evidence="9" key="1">
    <citation type="submission" date="2021-02" db="EMBL/GenBank/DDBJ databases">
        <authorList>
            <person name="Nieuwenhuis M."/>
            <person name="Van De Peppel L.J.J."/>
        </authorList>
    </citation>
    <scope>NUCLEOTIDE SEQUENCE</scope>
    <source>
        <strain evidence="9">D49</strain>
    </source>
</reference>
<reference evidence="9" key="2">
    <citation type="submission" date="2021-10" db="EMBL/GenBank/DDBJ databases">
        <title>Phylogenomics reveals ancestral predisposition of the termite-cultivated fungus Termitomyces towards a domesticated lifestyle.</title>
        <authorList>
            <person name="Auxier B."/>
            <person name="Grum-Grzhimaylo A."/>
            <person name="Cardenas M.E."/>
            <person name="Lodge J.D."/>
            <person name="Laessoe T."/>
            <person name="Pedersen O."/>
            <person name="Smith M.E."/>
            <person name="Kuyper T.W."/>
            <person name="Franco-Molano E.A."/>
            <person name="Baroni T.J."/>
            <person name="Aanen D.K."/>
        </authorList>
    </citation>
    <scope>NUCLEOTIDE SEQUENCE</scope>
    <source>
        <strain evidence="9">D49</strain>
    </source>
</reference>
<dbReference type="Proteomes" id="UP000717328">
    <property type="component" value="Unassembled WGS sequence"/>
</dbReference>
<dbReference type="InterPro" id="IPR049318">
    <property type="entry name" value="GCIP_C"/>
</dbReference>
<evidence type="ECO:0000256" key="1">
    <source>
        <dbReference type="ARBA" id="ARBA00004123"/>
    </source>
</evidence>
<sequence>MASPKQLVVASLNVAVETCSAALESISDAPHDSDGPDLAVLHKDFTSILTLLYASTTKLCLALKPISPTYSASLSPLKDISDQVSALSHCVCLLEHKHGITLIQEITSIAKEVIQSIRSLVQAFLDIEKSGQRAASGKAGDEYMVRVGAVHEIIRNARSLSEDNLAAVKKKLAQDHSSLKDGVEEVDEMIKAHESGAEVDVEDDSDGWDELGVEKKQMDGEELERAKKTYAILRLSTLLHNHIIKDILSPPNLKFSPHLIQNLDSLPPQSSTLLIASDDLISTIYAPQNPSDISTELASFTKLIGALQSIILALSQKPTLSEQLQAMSLGGTTQKDPKKWFEMCFLQIQKAAENLKSTLSIRH</sequence>
<keyword evidence="4" id="KW-0963">Cytoplasm</keyword>
<feature type="domain" description="Cyclin-D1-binding protein 1-like C-terminal" evidence="8">
    <location>
        <begin position="205"/>
        <end position="307"/>
    </location>
</feature>
<comment type="subcellular location">
    <subcellularLocation>
        <location evidence="2">Cytoplasm</location>
    </subcellularLocation>
    <subcellularLocation>
        <location evidence="1">Nucleus</location>
    </subcellularLocation>
</comment>
<dbReference type="Pfam" id="PF13324">
    <property type="entry name" value="GCIP_N"/>
    <property type="match status" value="1"/>
</dbReference>
<protein>
    <recommendedName>
        <fullName evidence="11">Cyclin-D1-binding protein 1</fullName>
    </recommendedName>
</protein>
<evidence type="ECO:0000256" key="5">
    <source>
        <dbReference type="ARBA" id="ARBA00023242"/>
    </source>
</evidence>
<gene>
    <name evidence="9" type="ORF">H0H81_008119</name>
</gene>
<keyword evidence="5" id="KW-0539">Nucleus</keyword>
<dbReference type="OrthoDB" id="41588at2759"/>
<evidence type="ECO:0000313" key="10">
    <source>
        <dbReference type="Proteomes" id="UP000717328"/>
    </source>
</evidence>
<dbReference type="GO" id="GO:0005737">
    <property type="term" value="C:cytoplasm"/>
    <property type="evidence" value="ECO:0007669"/>
    <property type="project" value="UniProtKB-SubCell"/>
</dbReference>
<dbReference type="PANTHER" id="PTHR15492:SF1">
    <property type="entry name" value="CYCLIN-D1-BINDING PROTEIN 1"/>
    <property type="match status" value="1"/>
</dbReference>
<dbReference type="GO" id="GO:0005634">
    <property type="term" value="C:nucleus"/>
    <property type="evidence" value="ECO:0007669"/>
    <property type="project" value="UniProtKB-SubCell"/>
</dbReference>
<comment type="similarity">
    <text evidence="3">Belongs to the CCNDBP1 family.</text>
</comment>